<dbReference type="PROSITE" id="PS50082">
    <property type="entry name" value="WD_REPEATS_2"/>
    <property type="match status" value="1"/>
</dbReference>
<accession>A0A914R789</accession>
<keyword evidence="2" id="KW-1185">Reference proteome</keyword>
<protein>
    <submittedName>
        <fullName evidence="3">Uncharacterized protein</fullName>
    </submittedName>
</protein>
<feature type="repeat" description="WD" evidence="1">
    <location>
        <begin position="16"/>
        <end position="58"/>
    </location>
</feature>
<name>A0A914R789_9BILA</name>
<organism evidence="2 3">
    <name type="scientific">Panagrolaimus davidi</name>
    <dbReference type="NCBI Taxonomy" id="227884"/>
    <lineage>
        <taxon>Eukaryota</taxon>
        <taxon>Metazoa</taxon>
        <taxon>Ecdysozoa</taxon>
        <taxon>Nematoda</taxon>
        <taxon>Chromadorea</taxon>
        <taxon>Rhabditida</taxon>
        <taxon>Tylenchina</taxon>
        <taxon>Panagrolaimomorpha</taxon>
        <taxon>Panagrolaimoidea</taxon>
        <taxon>Panagrolaimidae</taxon>
        <taxon>Panagrolaimus</taxon>
    </lineage>
</organism>
<sequence length="132" mass="15308">MNAAERVFEKLFIACFDGHNEGVGILSKHALRLSHLLSAARDGQVKIWRLSNKKCLQTFQAHNGTVNVLTLLIREIINQLKWFTMIIQLQPHQKALHEYSERLRKQYQNHLLIGAIIKHRQAPKAKFHIVEP</sequence>
<dbReference type="InterPro" id="IPR001680">
    <property type="entry name" value="WD40_rpt"/>
</dbReference>
<dbReference type="GO" id="GO:0032040">
    <property type="term" value="C:small-subunit processome"/>
    <property type="evidence" value="ECO:0007669"/>
    <property type="project" value="TreeGrafter"/>
</dbReference>
<dbReference type="Gene3D" id="2.130.10.10">
    <property type="entry name" value="YVTN repeat-like/Quinoprotein amine dehydrogenase"/>
    <property type="match status" value="1"/>
</dbReference>
<dbReference type="InterPro" id="IPR015943">
    <property type="entry name" value="WD40/YVTN_repeat-like_dom_sf"/>
</dbReference>
<evidence type="ECO:0000256" key="1">
    <source>
        <dbReference type="PROSITE-ProRule" id="PRU00221"/>
    </source>
</evidence>
<evidence type="ECO:0000313" key="2">
    <source>
        <dbReference type="Proteomes" id="UP000887578"/>
    </source>
</evidence>
<dbReference type="GO" id="GO:0000462">
    <property type="term" value="P:maturation of SSU-rRNA from tricistronic rRNA transcript (SSU-rRNA, 5.8S rRNA, LSU-rRNA)"/>
    <property type="evidence" value="ECO:0007669"/>
    <property type="project" value="TreeGrafter"/>
</dbReference>
<evidence type="ECO:0000313" key="3">
    <source>
        <dbReference type="WBParaSite" id="PDA_v2.g7434.t1"/>
    </source>
</evidence>
<keyword evidence="1" id="KW-0853">WD repeat</keyword>
<dbReference type="PANTHER" id="PTHR22851:SF0">
    <property type="entry name" value="DDB1- AND CUL4-ASSOCIATED FACTOR 13"/>
    <property type="match status" value="1"/>
</dbReference>
<dbReference type="InterPro" id="IPR036322">
    <property type="entry name" value="WD40_repeat_dom_sf"/>
</dbReference>
<dbReference type="InterPro" id="IPR051733">
    <property type="entry name" value="WD_repeat_DCAF13/WDSOF1"/>
</dbReference>
<dbReference type="SUPFAM" id="SSF50978">
    <property type="entry name" value="WD40 repeat-like"/>
    <property type="match status" value="1"/>
</dbReference>
<dbReference type="WBParaSite" id="PDA_v2.g7434.t1">
    <property type="protein sequence ID" value="PDA_v2.g7434.t1"/>
    <property type="gene ID" value="PDA_v2.g7434"/>
</dbReference>
<proteinExistence type="predicted"/>
<dbReference type="PANTHER" id="PTHR22851">
    <property type="entry name" value="U3 SMALL NUCLEOLAR RNA U3 SNORNA ASSOCIATED PROTEIN"/>
    <property type="match status" value="1"/>
</dbReference>
<reference evidence="3" key="1">
    <citation type="submission" date="2022-11" db="UniProtKB">
        <authorList>
            <consortium name="WormBaseParasite"/>
        </authorList>
    </citation>
    <scope>IDENTIFICATION</scope>
</reference>
<dbReference type="Proteomes" id="UP000887578">
    <property type="component" value="Unplaced"/>
</dbReference>
<dbReference type="AlphaFoldDB" id="A0A914R789"/>